<evidence type="ECO:0000259" key="6">
    <source>
        <dbReference type="PROSITE" id="PS50262"/>
    </source>
</evidence>
<keyword evidence="2 5" id="KW-0812">Transmembrane</keyword>
<dbReference type="GO" id="GO:0004930">
    <property type="term" value="F:G protein-coupled receptor activity"/>
    <property type="evidence" value="ECO:0007669"/>
    <property type="project" value="InterPro"/>
</dbReference>
<dbReference type="InterPro" id="IPR047130">
    <property type="entry name" value="7TM_GPCR_Srsx_nematod"/>
</dbReference>
<dbReference type="PANTHER" id="PTHR23360">
    <property type="entry name" value="G-PROTEIN COUPLED RECEPTORS FAMILY 1 PROFILE DOMAIN-CONTAINING PROTEIN-RELATED"/>
    <property type="match status" value="1"/>
</dbReference>
<dbReference type="Pfam" id="PF10320">
    <property type="entry name" value="7TM_GPCR_Srsx"/>
    <property type="match status" value="1"/>
</dbReference>
<feature type="domain" description="G-protein coupled receptors family 1 profile" evidence="6">
    <location>
        <begin position="56"/>
        <end position="309"/>
    </location>
</feature>
<feature type="transmembrane region" description="Helical" evidence="5">
    <location>
        <begin position="42"/>
        <end position="64"/>
    </location>
</feature>
<feature type="transmembrane region" description="Helical" evidence="5">
    <location>
        <begin position="76"/>
        <end position="98"/>
    </location>
</feature>
<evidence type="ECO:0000256" key="5">
    <source>
        <dbReference type="SAM" id="Phobius"/>
    </source>
</evidence>
<dbReference type="SMART" id="SM01381">
    <property type="entry name" value="7TM_GPCR_Srsx"/>
    <property type="match status" value="1"/>
</dbReference>
<feature type="transmembrane region" description="Helical" evidence="5">
    <location>
        <begin position="213"/>
        <end position="229"/>
    </location>
</feature>
<proteinExistence type="predicted"/>
<dbReference type="InterPro" id="IPR000276">
    <property type="entry name" value="GPCR_Rhodpsn"/>
</dbReference>
<evidence type="ECO:0000256" key="3">
    <source>
        <dbReference type="ARBA" id="ARBA00022989"/>
    </source>
</evidence>
<dbReference type="Proteomes" id="UP000030665">
    <property type="component" value="Unassembled WGS sequence"/>
</dbReference>
<dbReference type="OrthoDB" id="5918233at2759"/>
<feature type="transmembrane region" description="Helical" evidence="5">
    <location>
        <begin position="291"/>
        <end position="311"/>
    </location>
</feature>
<evidence type="ECO:0000256" key="4">
    <source>
        <dbReference type="ARBA" id="ARBA00023136"/>
    </source>
</evidence>
<dbReference type="AlphaFoldDB" id="A0A077YWB5"/>
<sequence length="350" mass="39811">MQIRVRSLDNLSLWHSFKLGGTFPWVLDTARTYEDEPVPMDALYAIMAVASASFLLNCLAAVGIALQKKLRRKNTFFIIMLTCLSYAFHALGVIIYGIKMVIGYENYRTVFLMTQKDCFCLTLLGSVGKTMIVDFSLITAIDRCIAIFFPLWYGQRIRFRLVYFKMAIVTAHASISYIIEYVSSSDDALFLCSSFTVVVMSTGMMAMQIEEDVFIVLILIIYVVLLIWVEKELNKAKHDADNLAHARMQMKVELLHTLVISIAFFTLTVAVSNMLTTIGMTEWDYENAIEYVKYAAVGYLGGIANFAVYYWRTKEIRKSFNYLIITLGRMAVCKFDRKISVLPTTTSVAM</sequence>
<dbReference type="InterPro" id="IPR017452">
    <property type="entry name" value="GPCR_Rhodpsn_7TM"/>
</dbReference>
<evidence type="ECO:0000313" key="8">
    <source>
        <dbReference type="Proteomes" id="UP000030665"/>
    </source>
</evidence>
<accession>A0A077YWB5</accession>
<dbReference type="GO" id="GO:0016020">
    <property type="term" value="C:membrane"/>
    <property type="evidence" value="ECO:0007669"/>
    <property type="project" value="UniProtKB-SubCell"/>
</dbReference>
<dbReference type="CDD" id="cd00637">
    <property type="entry name" value="7tm_classA_rhodopsin-like"/>
    <property type="match status" value="1"/>
</dbReference>
<protein>
    <submittedName>
        <fullName evidence="7">7TM GPCR Srsx domain containing protein</fullName>
    </submittedName>
</protein>
<keyword evidence="3 5" id="KW-1133">Transmembrane helix</keyword>
<gene>
    <name evidence="7" type="ORF">TTRE_0000028801</name>
</gene>
<evidence type="ECO:0000256" key="2">
    <source>
        <dbReference type="ARBA" id="ARBA00022692"/>
    </source>
</evidence>
<name>A0A077YWB5_TRITR</name>
<dbReference type="InterPro" id="IPR019424">
    <property type="entry name" value="7TM_GPCR_Srsx"/>
</dbReference>
<evidence type="ECO:0000256" key="1">
    <source>
        <dbReference type="ARBA" id="ARBA00004370"/>
    </source>
</evidence>
<keyword evidence="8" id="KW-1185">Reference proteome</keyword>
<feature type="transmembrane region" description="Helical" evidence="5">
    <location>
        <begin position="250"/>
        <end position="271"/>
    </location>
</feature>
<comment type="subcellular location">
    <subcellularLocation>
        <location evidence="1">Membrane</location>
    </subcellularLocation>
</comment>
<organism evidence="7 8">
    <name type="scientific">Trichuris trichiura</name>
    <name type="common">Whipworm</name>
    <name type="synonym">Trichocephalus trichiurus</name>
    <dbReference type="NCBI Taxonomy" id="36087"/>
    <lineage>
        <taxon>Eukaryota</taxon>
        <taxon>Metazoa</taxon>
        <taxon>Ecdysozoa</taxon>
        <taxon>Nematoda</taxon>
        <taxon>Enoplea</taxon>
        <taxon>Dorylaimia</taxon>
        <taxon>Trichinellida</taxon>
        <taxon>Trichuridae</taxon>
        <taxon>Trichuris</taxon>
    </lineage>
</organism>
<dbReference type="SUPFAM" id="SSF81321">
    <property type="entry name" value="Family A G protein-coupled receptor-like"/>
    <property type="match status" value="1"/>
</dbReference>
<dbReference type="PROSITE" id="PS50262">
    <property type="entry name" value="G_PROTEIN_RECEP_F1_2"/>
    <property type="match status" value="1"/>
</dbReference>
<feature type="transmembrane region" description="Helical" evidence="5">
    <location>
        <begin position="131"/>
        <end position="153"/>
    </location>
</feature>
<dbReference type="Gene3D" id="1.20.1070.10">
    <property type="entry name" value="Rhodopsin 7-helix transmembrane proteins"/>
    <property type="match status" value="1"/>
</dbReference>
<reference evidence="7" key="1">
    <citation type="submission" date="2014-01" db="EMBL/GenBank/DDBJ databases">
        <authorList>
            <person name="Aslett M."/>
        </authorList>
    </citation>
    <scope>NUCLEOTIDE SEQUENCE</scope>
</reference>
<evidence type="ECO:0000313" key="7">
    <source>
        <dbReference type="EMBL" id="CDW52029.1"/>
    </source>
</evidence>
<dbReference type="EMBL" id="HG805814">
    <property type="protein sequence ID" value="CDW52029.1"/>
    <property type="molecule type" value="Genomic_DNA"/>
</dbReference>
<reference evidence="7" key="2">
    <citation type="submission" date="2014-03" db="EMBL/GenBank/DDBJ databases">
        <title>The whipworm genome and dual-species transcriptomics of an intimate host-pathogen interaction.</title>
        <authorList>
            <person name="Foth B.J."/>
            <person name="Tsai I.J."/>
            <person name="Reid A.J."/>
            <person name="Bancroft A.J."/>
            <person name="Nichol S."/>
            <person name="Tracey A."/>
            <person name="Holroyd N."/>
            <person name="Cotton J.A."/>
            <person name="Stanley E.J."/>
            <person name="Zarowiecki M."/>
            <person name="Liu J.Z."/>
            <person name="Huckvale T."/>
            <person name="Cooper P.J."/>
            <person name="Grencis R.K."/>
            <person name="Berriman M."/>
        </authorList>
    </citation>
    <scope>NUCLEOTIDE SEQUENCE [LARGE SCALE GENOMIC DNA]</scope>
</reference>
<keyword evidence="4 5" id="KW-0472">Membrane</keyword>